<dbReference type="EMBL" id="JAUJLE010000002">
    <property type="protein sequence ID" value="KAK1015623.1"/>
    <property type="molecule type" value="Genomic_DNA"/>
</dbReference>
<dbReference type="Gene3D" id="3.40.50.720">
    <property type="entry name" value="NAD(P)-binding Rossmann-like Domain"/>
    <property type="match status" value="1"/>
</dbReference>
<dbReference type="SUPFAM" id="SSF51735">
    <property type="entry name" value="NAD(P)-binding Rossmann-fold domains"/>
    <property type="match status" value="1"/>
</dbReference>
<dbReference type="Proteomes" id="UP001175353">
    <property type="component" value="Unassembled WGS sequence"/>
</dbReference>
<dbReference type="InterPro" id="IPR036291">
    <property type="entry name" value="NAD(P)-bd_dom_sf"/>
</dbReference>
<organism evidence="3 4">
    <name type="scientific">Friedmanniomyces endolithicus</name>
    <dbReference type="NCBI Taxonomy" id="329885"/>
    <lineage>
        <taxon>Eukaryota</taxon>
        <taxon>Fungi</taxon>
        <taxon>Dikarya</taxon>
        <taxon>Ascomycota</taxon>
        <taxon>Pezizomycotina</taxon>
        <taxon>Dothideomycetes</taxon>
        <taxon>Dothideomycetidae</taxon>
        <taxon>Mycosphaerellales</taxon>
        <taxon>Teratosphaeriaceae</taxon>
        <taxon>Friedmanniomyces</taxon>
    </lineage>
</organism>
<reference evidence="3" key="1">
    <citation type="submission" date="2023-06" db="EMBL/GenBank/DDBJ databases">
        <title>Black Yeasts Isolated from many extreme environments.</title>
        <authorList>
            <person name="Coleine C."/>
            <person name="Stajich J.E."/>
            <person name="Selbmann L."/>
        </authorList>
    </citation>
    <scope>NUCLEOTIDE SEQUENCE</scope>
    <source>
        <strain evidence="3">CCFEE 5200</strain>
    </source>
</reference>
<feature type="region of interest" description="Disordered" evidence="2">
    <location>
        <begin position="1"/>
        <end position="33"/>
    </location>
</feature>
<evidence type="ECO:0000313" key="3">
    <source>
        <dbReference type="EMBL" id="KAK1015623.1"/>
    </source>
</evidence>
<evidence type="ECO:0000256" key="2">
    <source>
        <dbReference type="SAM" id="MobiDB-lite"/>
    </source>
</evidence>
<protein>
    <submittedName>
        <fullName evidence="3">Uncharacterized protein</fullName>
    </submittedName>
</protein>
<evidence type="ECO:0000256" key="1">
    <source>
        <dbReference type="ARBA" id="ARBA00023002"/>
    </source>
</evidence>
<dbReference type="PANTHER" id="PTHR47534">
    <property type="entry name" value="YALI0E05731P"/>
    <property type="match status" value="1"/>
</dbReference>
<dbReference type="GO" id="GO:0016491">
    <property type="term" value="F:oxidoreductase activity"/>
    <property type="evidence" value="ECO:0007669"/>
    <property type="project" value="UniProtKB-KW"/>
</dbReference>
<keyword evidence="1" id="KW-0560">Oxidoreductase</keyword>
<dbReference type="PANTHER" id="PTHR47534:SF3">
    <property type="entry name" value="ALCOHOL DEHYDROGENASE-LIKE C-TERMINAL DOMAIN-CONTAINING PROTEIN"/>
    <property type="match status" value="1"/>
</dbReference>
<comment type="caution">
    <text evidence="3">The sequence shown here is derived from an EMBL/GenBank/DDBJ whole genome shotgun (WGS) entry which is preliminary data.</text>
</comment>
<proteinExistence type="predicted"/>
<name>A0AAN6L457_9PEZI</name>
<accession>A0AAN6L457</accession>
<sequence>MLDSVALRPDANVSHDPRLSDLQGTPNLSSNEAYSPRGLLVHNSIQTDERRLERAAILCTSVRRFAKYATRPRVYIIGRSEEAGNRIKQECKALNPEGTFVFIQRDTSLMRNVDAVCDEIRKKEEEVNLLFLTIGTLEVDGNTEEGLHYASALTIYARNRFIVNLLPLLQQAQSLRRVVSVYCATYEGQIRMDDFQAASLGLMAKQGHTASVTTLALEAHHQSAPEVSFVRNFPGSVKSGIDRGSIGPLMRTLKIIFLLLAPLVDIPLEQAGDRHLSLCTSARYSVGPEDEAAGVPLTDGLALARGSDGRVGSGVYSIDAYGESASAKVERLLANFRTEGVVERVRDAIEADINGALASDKHR</sequence>
<evidence type="ECO:0000313" key="4">
    <source>
        <dbReference type="Proteomes" id="UP001175353"/>
    </source>
</evidence>
<dbReference type="InterPro" id="IPR052228">
    <property type="entry name" value="Sec_Metab_Biosynth_Oxidored"/>
</dbReference>
<keyword evidence="4" id="KW-1185">Reference proteome</keyword>
<gene>
    <name evidence="3" type="ORF">LTR91_000648</name>
</gene>
<dbReference type="AlphaFoldDB" id="A0AAN6L457"/>
<feature type="compositionally biased region" description="Polar residues" evidence="2">
    <location>
        <begin position="22"/>
        <end position="33"/>
    </location>
</feature>